<dbReference type="NCBIfam" id="TIGR01800">
    <property type="entry name" value="cit_synth_II"/>
    <property type="match status" value="1"/>
</dbReference>
<evidence type="ECO:0000313" key="10">
    <source>
        <dbReference type="Proteomes" id="UP000001383"/>
    </source>
</evidence>
<evidence type="ECO:0000256" key="6">
    <source>
        <dbReference type="PIRNR" id="PIRNR001369"/>
    </source>
</evidence>
<dbReference type="InterPro" id="IPR024176">
    <property type="entry name" value="Citrate_synthase_bac-typ"/>
</dbReference>
<comment type="pathway">
    <text evidence="1">Carbohydrate metabolism; tricarboxylic acid cycle; isocitrate from oxaloacetate: step 1/2.</text>
</comment>
<dbReference type="PROSITE" id="PS00480">
    <property type="entry name" value="CITRATE_SYNTHASE"/>
    <property type="match status" value="1"/>
</dbReference>
<protein>
    <recommendedName>
        <fullName evidence="6">Citrate synthase</fullName>
    </recommendedName>
</protein>
<dbReference type="CDD" id="cd06110">
    <property type="entry name" value="BSuCS-II_like"/>
    <property type="match status" value="1"/>
</dbReference>
<dbReference type="GO" id="GO:0005975">
    <property type="term" value="P:carbohydrate metabolic process"/>
    <property type="evidence" value="ECO:0007669"/>
    <property type="project" value="TreeGrafter"/>
</dbReference>
<dbReference type="KEGG" id="mcl:MCCL_1362"/>
<evidence type="ECO:0000256" key="1">
    <source>
        <dbReference type="ARBA" id="ARBA00004751"/>
    </source>
</evidence>
<dbReference type="eggNOG" id="COG0372">
    <property type="taxonomic scope" value="Bacteria"/>
</dbReference>
<comment type="similarity">
    <text evidence="2 6 8">Belongs to the citrate synthase family.</text>
</comment>
<dbReference type="GO" id="GO:0005829">
    <property type="term" value="C:cytosol"/>
    <property type="evidence" value="ECO:0007669"/>
    <property type="project" value="TreeGrafter"/>
</dbReference>
<evidence type="ECO:0000313" key="9">
    <source>
        <dbReference type="EMBL" id="BAH18069.1"/>
    </source>
</evidence>
<evidence type="ECO:0000256" key="4">
    <source>
        <dbReference type="ARBA" id="ARBA00022679"/>
    </source>
</evidence>
<dbReference type="InterPro" id="IPR011278">
    <property type="entry name" value="2-MeCitrate/Citrate_synth_II"/>
</dbReference>
<dbReference type="InterPro" id="IPR016142">
    <property type="entry name" value="Citrate_synth-like_lrg_a-sub"/>
</dbReference>
<sequence>MKAITLGIAKFCCKGEIEMAELVKGLEGIVASNTKVSSIVGDQLTYAGYEIDDLTENASFEEVIFLLWNFRLPNKEELENLKSQLIEYMNLHPRMYSHFEDYTADEVHPMTGLRTSLSYLAHFDPRADEFNEDAHMNKAIRIQAKVASLVAAFARVRQGKEVVKPKKELSYAANFLYMLFGEEPTEVQEEGFNKALILHADHELNASTFTARVAVSTLSDMYSGVVAAAGALKGPLHGGANEQVMKMLSEIGSIDNVEDYINKKIENKEKIMGFGHRVYKNGDPRAKYLKEMSRKITDETGQKELFEISVKIADLLKEKKGLLPNVDFYSATVYHSMGIEHDLFTPIFAVSRTSGWIAHILEQYKDNRIIRPRANYIGEVGRKYVPVEER</sequence>
<evidence type="ECO:0000256" key="5">
    <source>
        <dbReference type="ARBA" id="ARBA00049288"/>
    </source>
</evidence>
<dbReference type="NCBIfam" id="NF010638">
    <property type="entry name" value="PRK14035.1"/>
    <property type="match status" value="1"/>
</dbReference>
<dbReference type="Gene3D" id="1.10.230.10">
    <property type="entry name" value="Cytochrome P450-Terp, domain 2"/>
    <property type="match status" value="1"/>
</dbReference>
<dbReference type="STRING" id="458233.MCCL_1362"/>
<evidence type="ECO:0000256" key="2">
    <source>
        <dbReference type="ARBA" id="ARBA00010566"/>
    </source>
</evidence>
<dbReference type="AlphaFoldDB" id="B9E7A1"/>
<reference evidence="9 10" key="1">
    <citation type="journal article" date="2009" name="J. Bacteriol.">
        <title>Complete genome sequence of Macrococcus caseolyticus strain JCSCS5402, reflecting the ancestral genome of the human-pathogenic staphylococci.</title>
        <authorList>
            <person name="Baba T."/>
            <person name="Kuwahara-Arai K."/>
            <person name="Uchiyama I."/>
            <person name="Takeuchi F."/>
            <person name="Ito T."/>
            <person name="Hiramatsu K."/>
        </authorList>
    </citation>
    <scope>NUCLEOTIDE SEQUENCE [LARGE SCALE GENOMIC DNA]</scope>
    <source>
        <strain evidence="9 10">JCSC5402</strain>
    </source>
</reference>
<dbReference type="GO" id="GO:0006099">
    <property type="term" value="P:tricarboxylic acid cycle"/>
    <property type="evidence" value="ECO:0007669"/>
    <property type="project" value="UniProtKB-UniPathway"/>
</dbReference>
<dbReference type="PANTHER" id="PTHR11739:SF4">
    <property type="entry name" value="CITRATE SYNTHASE, PEROXISOMAL"/>
    <property type="match status" value="1"/>
</dbReference>
<dbReference type="GO" id="GO:0036440">
    <property type="term" value="F:citrate synthase activity"/>
    <property type="evidence" value="ECO:0007669"/>
    <property type="project" value="UniProtKB-EC"/>
</dbReference>
<gene>
    <name evidence="9" type="primary">citZ</name>
    <name evidence="9" type="ordered locus">MCCL_1362</name>
</gene>
<evidence type="ECO:0000256" key="7">
    <source>
        <dbReference type="PIRSR" id="PIRSR001369-1"/>
    </source>
</evidence>
<dbReference type="InterPro" id="IPR036969">
    <property type="entry name" value="Citrate_synthase_sf"/>
</dbReference>
<dbReference type="PIRSF" id="PIRSF001369">
    <property type="entry name" value="Citrate_synth"/>
    <property type="match status" value="1"/>
</dbReference>
<proteinExistence type="inferred from homology"/>
<dbReference type="SUPFAM" id="SSF48256">
    <property type="entry name" value="Citrate synthase"/>
    <property type="match status" value="1"/>
</dbReference>
<dbReference type="UniPathway" id="UPA00223"/>
<comment type="catalytic activity">
    <reaction evidence="5">
        <text>oxaloacetate + acetyl-CoA + H2O = citrate + CoA + H(+)</text>
        <dbReference type="Rhea" id="RHEA:16845"/>
        <dbReference type="ChEBI" id="CHEBI:15377"/>
        <dbReference type="ChEBI" id="CHEBI:15378"/>
        <dbReference type="ChEBI" id="CHEBI:16452"/>
        <dbReference type="ChEBI" id="CHEBI:16947"/>
        <dbReference type="ChEBI" id="CHEBI:57287"/>
        <dbReference type="ChEBI" id="CHEBI:57288"/>
        <dbReference type="EC" id="2.3.3.16"/>
    </reaction>
</comment>
<dbReference type="InterPro" id="IPR019810">
    <property type="entry name" value="Citrate_synthase_AS"/>
</dbReference>
<feature type="active site" evidence="7">
    <location>
        <position position="276"/>
    </location>
</feature>
<dbReference type="PRINTS" id="PR00143">
    <property type="entry name" value="CITRTSNTHASE"/>
</dbReference>
<dbReference type="Pfam" id="PF00285">
    <property type="entry name" value="Citrate_synt"/>
    <property type="match status" value="1"/>
</dbReference>
<dbReference type="FunFam" id="1.10.230.10:FF:000003">
    <property type="entry name" value="Citrate synthase"/>
    <property type="match status" value="1"/>
</dbReference>
<keyword evidence="4 6" id="KW-0808">Transferase</keyword>
<keyword evidence="3" id="KW-0816">Tricarboxylic acid cycle</keyword>
<dbReference type="NCBIfam" id="NF010637">
    <property type="entry name" value="PRK14034.1"/>
    <property type="match status" value="1"/>
</dbReference>
<dbReference type="Gene3D" id="1.10.580.10">
    <property type="entry name" value="Citrate Synthase, domain 1"/>
    <property type="match status" value="1"/>
</dbReference>
<dbReference type="InterPro" id="IPR002020">
    <property type="entry name" value="Citrate_synthase"/>
</dbReference>
<accession>B9E7A1</accession>
<dbReference type="EMBL" id="AP009484">
    <property type="protein sequence ID" value="BAH18069.1"/>
    <property type="molecule type" value="Genomic_DNA"/>
</dbReference>
<dbReference type="HOGENOM" id="CLU_025068_2_1_9"/>
<dbReference type="Proteomes" id="UP000001383">
    <property type="component" value="Chromosome"/>
</dbReference>
<evidence type="ECO:0000256" key="8">
    <source>
        <dbReference type="RuleBase" id="RU003406"/>
    </source>
</evidence>
<feature type="active site" evidence="7">
    <location>
        <position position="327"/>
    </location>
</feature>
<name>B9E7A1_MACCJ</name>
<dbReference type="PANTHER" id="PTHR11739">
    <property type="entry name" value="CITRATE SYNTHASE"/>
    <property type="match status" value="1"/>
</dbReference>
<organism evidence="9 10">
    <name type="scientific">Macrococcus caseolyticus (strain JCSC5402)</name>
    <name type="common">Macrococcoides caseolyticum</name>
    <dbReference type="NCBI Taxonomy" id="458233"/>
    <lineage>
        <taxon>Bacteria</taxon>
        <taxon>Bacillati</taxon>
        <taxon>Bacillota</taxon>
        <taxon>Bacilli</taxon>
        <taxon>Bacillales</taxon>
        <taxon>Staphylococcaceae</taxon>
        <taxon>Macrococcoides</taxon>
    </lineage>
</organism>
<evidence type="ECO:0000256" key="3">
    <source>
        <dbReference type="ARBA" id="ARBA00022532"/>
    </source>
</evidence>
<dbReference type="InterPro" id="IPR016143">
    <property type="entry name" value="Citrate_synth-like_sm_a-sub"/>
</dbReference>